<accession>A0ACC6NYA7</accession>
<proteinExistence type="predicted"/>
<organism evidence="1 2">
    <name type="scientific">Amphibiibacter pelophylacis</name>
    <dbReference type="NCBI Taxonomy" id="1799477"/>
    <lineage>
        <taxon>Bacteria</taxon>
        <taxon>Pseudomonadati</taxon>
        <taxon>Pseudomonadota</taxon>
        <taxon>Betaproteobacteria</taxon>
        <taxon>Burkholderiales</taxon>
        <taxon>Sphaerotilaceae</taxon>
        <taxon>Amphibiibacter</taxon>
    </lineage>
</organism>
<dbReference type="Proteomes" id="UP001364695">
    <property type="component" value="Unassembled WGS sequence"/>
</dbReference>
<dbReference type="EMBL" id="JAWDIE010000001">
    <property type="protein sequence ID" value="MEJ7136946.1"/>
    <property type="molecule type" value="Genomic_DNA"/>
</dbReference>
<keyword evidence="2" id="KW-1185">Reference proteome</keyword>
<sequence>MTSNTRRTVLAAGGLAAFAAGFSQTAERIVDKLRGKDAPPTRYYGLAPEPEFTVDPASGRITLNPTQQVSYTGCLGCTTQCGVRVRIDKTSGKVLRVTGNPYNPLSTNPELPQNVSVLESFVSLSRHGKRGLDGRSTACGRGNAVLSQIDSPYRVLSPLKRVGPRNSGKWAPISFEQLIREVVEGGDLFGEGPVEGLRALRDLDTPINPAAPELGPRANQVALMTSVNDGRDSLARRFIGGAFGSVNFVRHGSYCGGAWRSGSGAVFGDLKKMPHGRPDLENAEFVIFIGTAPGNAGNPFKRTGALVAKERATGKLEYVVIDPVLTAADNRAARHRTRWIPIRPGTDGALVMGLMRSLIETGGINTAWLSHPSLKVAQAAGEPSFSNASWLVITEAGHPRQGHFLRGSDLGWPVAETDIGTDADPGMVLDAQGQPSAADQASGPAPIEIPPTRVRVNGQDVAVETAYMQLKANVMQRSLAQCAEDCGIAPETIQALAARLAQHGRKASVTGHGGMMSGAGFYNAYGVAALNLLLGNVNWKGGLAINGGTFPYDGPGPRYNLAHFEGQIKPTGIPLSRNVPYEKTTEFRTRKAAGKPFPAQAPWYPNAPGLSTQWLTGAMTGYPYPLKALILWSVNPMYSVPGLKARLDKELADPRKIPLLISVDPMINESNAYADYIVPDSMLYESWGWTGPWNGVPTKMCTARWPVIEPRMDKTADGQRIGIEAFLIAVARELKLPGFGPNAIPDAAGQLHPLERAEDWFLRGGANVAFLGQSPVPDATDEDIEASGVSRILPHIKTTLTDDEWRKVAFLYTRGGRYQPYGQAQDADHPDWMTWRFDKALCLYNEKLGTSRNSLTGRRYSGSPAWQPPAFADGSPMRQHFPQTDWPMLVVSFKSPLQNSYSIATRLRNIRPDNPVIVHESDAARLGLVNGQSAWLETPGGRRPCTVLVSPGIMPGVIAVEHGYGHRELGARTHRIGTREIAGNPELSAGISLNDLGLQDPTYPGRMMWVDSVSGTAVRNGLPARLTPA</sequence>
<evidence type="ECO:0000313" key="2">
    <source>
        <dbReference type="Proteomes" id="UP001364695"/>
    </source>
</evidence>
<protein>
    <submittedName>
        <fullName evidence="1">Molybdopterin-dependent oxidoreductase</fullName>
    </submittedName>
</protein>
<gene>
    <name evidence="1" type="ORF">RV045_00680</name>
</gene>
<reference evidence="1" key="1">
    <citation type="submission" date="2023-10" db="EMBL/GenBank/DDBJ databases">
        <title>Amphibacter perezi, gen. nov., sp. nov. a novel taxa of the family Comamonadaceae, class Betaproteobacteria isolated from the skin microbiota of Pelophylax perezi from different populations.</title>
        <authorList>
            <person name="Costa S."/>
            <person name="Proenca D.N."/>
            <person name="Lopes I."/>
            <person name="Morais P.V."/>
        </authorList>
    </citation>
    <scope>NUCLEOTIDE SEQUENCE</scope>
    <source>
        <strain evidence="1">SL12-8</strain>
    </source>
</reference>
<evidence type="ECO:0000313" key="1">
    <source>
        <dbReference type="EMBL" id="MEJ7136946.1"/>
    </source>
</evidence>
<comment type="caution">
    <text evidence="1">The sequence shown here is derived from an EMBL/GenBank/DDBJ whole genome shotgun (WGS) entry which is preliminary data.</text>
</comment>
<name>A0ACC6NYA7_9BURK</name>